<name>A0A6J6AXK8_9ZZZZ</name>
<sequence length="50" mass="6068">MLPDYEKYMRELRRVRCRQRAKALKTQKRGVKPLRLDLQGLPSEQELRGR</sequence>
<accession>A0A6J6AXK8</accession>
<evidence type="ECO:0000313" key="1">
    <source>
        <dbReference type="EMBL" id="CAB4531127.1"/>
    </source>
</evidence>
<dbReference type="EMBL" id="CAEZSB010000023">
    <property type="protein sequence ID" value="CAB4531127.1"/>
    <property type="molecule type" value="Genomic_DNA"/>
</dbReference>
<organism evidence="1">
    <name type="scientific">freshwater metagenome</name>
    <dbReference type="NCBI Taxonomy" id="449393"/>
    <lineage>
        <taxon>unclassified sequences</taxon>
        <taxon>metagenomes</taxon>
        <taxon>ecological metagenomes</taxon>
    </lineage>
</organism>
<gene>
    <name evidence="1" type="ORF">UFOPK1395_00363</name>
</gene>
<proteinExistence type="predicted"/>
<reference evidence="1" key="1">
    <citation type="submission" date="2020-05" db="EMBL/GenBank/DDBJ databases">
        <authorList>
            <person name="Chiriac C."/>
            <person name="Salcher M."/>
            <person name="Ghai R."/>
            <person name="Kavagutti S V."/>
        </authorList>
    </citation>
    <scope>NUCLEOTIDE SEQUENCE</scope>
</reference>
<protein>
    <submittedName>
        <fullName evidence="1">Unannotated protein</fullName>
    </submittedName>
</protein>
<dbReference type="AlphaFoldDB" id="A0A6J6AXK8"/>